<dbReference type="InterPro" id="IPR000587">
    <property type="entry name" value="Creatinase_N"/>
</dbReference>
<dbReference type="Proteomes" id="UP000663505">
    <property type="component" value="Chromosome"/>
</dbReference>
<gene>
    <name evidence="3" type="ORF">JZ786_10600</name>
</gene>
<feature type="domain" description="Peptidase M24" evidence="1">
    <location>
        <begin position="169"/>
        <end position="378"/>
    </location>
</feature>
<dbReference type="InterPro" id="IPR036005">
    <property type="entry name" value="Creatinase/aminopeptidase-like"/>
</dbReference>
<dbReference type="SUPFAM" id="SSF55920">
    <property type="entry name" value="Creatinase/aminopeptidase"/>
    <property type="match status" value="1"/>
</dbReference>
<reference evidence="3 4" key="1">
    <citation type="submission" date="2021-02" db="EMBL/GenBank/DDBJ databases">
        <title>Alicyclobacillus curvatus sp. nov. and Alicyclobacillus mengziensis sp. nov., two acidophilic bacteria isolated from acid mine drainage.</title>
        <authorList>
            <person name="Huang Y."/>
        </authorList>
    </citation>
    <scope>NUCLEOTIDE SEQUENCE [LARGE SCALE GENOMIC DNA]</scope>
    <source>
        <strain evidence="3 4">S30H14</strain>
    </source>
</reference>
<dbReference type="RefSeq" id="WP_206658636.1">
    <property type="nucleotide sequence ID" value="NZ_CP071182.1"/>
</dbReference>
<proteinExistence type="predicted"/>
<accession>A0A9X7Z980</accession>
<feature type="domain" description="Creatinase N-terminal" evidence="2">
    <location>
        <begin position="12"/>
        <end position="161"/>
    </location>
</feature>
<dbReference type="InterPro" id="IPR029149">
    <property type="entry name" value="Creatin/AminoP/Spt16_N"/>
</dbReference>
<name>A0A9X7Z980_9BACL</name>
<sequence>MPFLTREVFASRLDSMRSLMDENQLDALAFLTPDYFFYATNYYLDVAPWERPIVAVIPRFGEPFCIMHELSTNHVRMAKERGTLWMDDVSFYSEHPRLTNRIPLTLQWPELVAQKLRSRGLISARIGVDTTGGPISRVPAYLQSGASLVPSEERMRELRWVKHQEELALVRKAGLLSDFGQECFKANIRGGRSVQELDSAVTAQIMAEASRRYPGEHVEVRLFSLSGPGSAAPHGTGAPTGSRIEEGHGIVNVLIVRLNGLVVENERTWFCGQPTDAQAKAFHAATEAQETAIAELYAGNVLANVDAAALAVVERAGYGDYVLHRTGHGVGIAGHEFPDDMPFNLRPLRTGEVYSAEPGIYIYGMGGFRHDDTVIVGETPEVVTHTPKDIVAQTIL</sequence>
<evidence type="ECO:0000259" key="1">
    <source>
        <dbReference type="Pfam" id="PF00557"/>
    </source>
</evidence>
<dbReference type="Pfam" id="PF00557">
    <property type="entry name" value="Peptidase_M24"/>
    <property type="match status" value="1"/>
</dbReference>
<keyword evidence="3" id="KW-0031">Aminopeptidase</keyword>
<evidence type="ECO:0000313" key="3">
    <source>
        <dbReference type="EMBL" id="QSO49325.1"/>
    </source>
</evidence>
<keyword evidence="3" id="KW-0645">Protease</keyword>
<dbReference type="Gene3D" id="3.40.350.10">
    <property type="entry name" value="Creatinase/prolidase N-terminal domain"/>
    <property type="match status" value="1"/>
</dbReference>
<dbReference type="KEGG" id="afx:JZ786_10600"/>
<dbReference type="PANTHER" id="PTHR46112">
    <property type="entry name" value="AMINOPEPTIDASE"/>
    <property type="match status" value="1"/>
</dbReference>
<evidence type="ECO:0000313" key="4">
    <source>
        <dbReference type="Proteomes" id="UP000663505"/>
    </source>
</evidence>
<dbReference type="EMBL" id="CP071182">
    <property type="protein sequence ID" value="QSO49325.1"/>
    <property type="molecule type" value="Genomic_DNA"/>
</dbReference>
<dbReference type="SUPFAM" id="SSF53092">
    <property type="entry name" value="Creatinase/prolidase N-terminal domain"/>
    <property type="match status" value="1"/>
</dbReference>
<dbReference type="Gene3D" id="3.90.230.10">
    <property type="entry name" value="Creatinase/methionine aminopeptidase superfamily"/>
    <property type="match status" value="1"/>
</dbReference>
<keyword evidence="3" id="KW-0378">Hydrolase</keyword>
<evidence type="ECO:0000259" key="2">
    <source>
        <dbReference type="Pfam" id="PF01321"/>
    </source>
</evidence>
<dbReference type="PANTHER" id="PTHR46112:SF2">
    <property type="entry name" value="XAA-PRO AMINOPEPTIDASE P-RELATED"/>
    <property type="match status" value="1"/>
</dbReference>
<organism evidence="3 4">
    <name type="scientific">Alicyclobacillus mengziensis</name>
    <dbReference type="NCBI Taxonomy" id="2931921"/>
    <lineage>
        <taxon>Bacteria</taxon>
        <taxon>Bacillati</taxon>
        <taxon>Bacillota</taxon>
        <taxon>Bacilli</taxon>
        <taxon>Bacillales</taxon>
        <taxon>Alicyclobacillaceae</taxon>
        <taxon>Alicyclobacillus</taxon>
    </lineage>
</organism>
<protein>
    <submittedName>
        <fullName evidence="3">Aminopeptidase P family protein</fullName>
    </submittedName>
</protein>
<dbReference type="AlphaFoldDB" id="A0A9X7Z980"/>
<keyword evidence="4" id="KW-1185">Reference proteome</keyword>
<dbReference type="InterPro" id="IPR000994">
    <property type="entry name" value="Pept_M24"/>
</dbReference>
<dbReference type="CDD" id="cd01066">
    <property type="entry name" value="APP_MetAP"/>
    <property type="match status" value="1"/>
</dbReference>
<dbReference type="InterPro" id="IPR050659">
    <property type="entry name" value="Peptidase_M24B"/>
</dbReference>
<dbReference type="Pfam" id="PF01321">
    <property type="entry name" value="Creatinase_N"/>
    <property type="match status" value="1"/>
</dbReference>
<dbReference type="GO" id="GO:0004177">
    <property type="term" value="F:aminopeptidase activity"/>
    <property type="evidence" value="ECO:0007669"/>
    <property type="project" value="UniProtKB-KW"/>
</dbReference>